<evidence type="ECO:0000256" key="1">
    <source>
        <dbReference type="ARBA" id="ARBA00004496"/>
    </source>
</evidence>
<dbReference type="Pfam" id="PF12804">
    <property type="entry name" value="NTP_transf_3"/>
    <property type="match status" value="1"/>
</dbReference>
<evidence type="ECO:0000256" key="2">
    <source>
        <dbReference type="ARBA" id="ARBA00007707"/>
    </source>
</evidence>
<feature type="binding site" evidence="18">
    <location>
        <position position="227"/>
    </location>
    <ligand>
        <name>UDP-N-acetyl-alpha-D-glucosamine</name>
        <dbReference type="ChEBI" id="CHEBI:57705"/>
    </ligand>
</feature>
<dbReference type="UniPathway" id="UPA00973"/>
<feature type="binding site" evidence="18">
    <location>
        <position position="380"/>
    </location>
    <ligand>
        <name>acetyl-CoA</name>
        <dbReference type="ChEBI" id="CHEBI:57288"/>
    </ligand>
</feature>
<dbReference type="InterPro" id="IPR025877">
    <property type="entry name" value="MobA-like_NTP_Trfase"/>
</dbReference>
<feature type="binding site" evidence="18">
    <location>
        <position position="154"/>
    </location>
    <ligand>
        <name>UDP-N-acetyl-alpha-D-glucosamine</name>
        <dbReference type="ChEBI" id="CHEBI:57705"/>
    </ligand>
</feature>
<comment type="cofactor">
    <cofactor evidence="18">
        <name>Mg(2+)</name>
        <dbReference type="ChEBI" id="CHEBI:18420"/>
    </cofactor>
    <text evidence="18">Binds 1 Mg(2+) ion per subunit.</text>
</comment>
<dbReference type="GO" id="GO:0003977">
    <property type="term" value="F:UDP-N-acetylglucosamine diphosphorylase activity"/>
    <property type="evidence" value="ECO:0007669"/>
    <property type="project" value="UniProtKB-UniRule"/>
</dbReference>
<comment type="caution">
    <text evidence="18">Lacks conserved residue(s) required for the propagation of feature annotation.</text>
</comment>
<feature type="region of interest" description="N-acetyltransferase" evidence="18">
    <location>
        <begin position="251"/>
        <end position="461"/>
    </location>
</feature>
<keyword evidence="10 18" id="KW-0133">Cell shape</keyword>
<dbReference type="GO" id="GO:0005737">
    <property type="term" value="C:cytoplasm"/>
    <property type="evidence" value="ECO:0007669"/>
    <property type="project" value="UniProtKB-SubCell"/>
</dbReference>
<dbReference type="EC" id="2.3.1.157" evidence="18"/>
<dbReference type="PANTHER" id="PTHR43584:SF3">
    <property type="entry name" value="BIFUNCTIONAL PROTEIN GLMU"/>
    <property type="match status" value="1"/>
</dbReference>
<keyword evidence="12 18" id="KW-0511">Multifunctional enzyme</keyword>
<keyword evidence="13 18" id="KW-0012">Acyltransferase</keyword>
<dbReference type="Pfam" id="PF25087">
    <property type="entry name" value="GMPPB_C"/>
    <property type="match status" value="1"/>
</dbReference>
<evidence type="ECO:0000256" key="10">
    <source>
        <dbReference type="ARBA" id="ARBA00022960"/>
    </source>
</evidence>
<evidence type="ECO:0000259" key="19">
    <source>
        <dbReference type="Pfam" id="PF12804"/>
    </source>
</evidence>
<feature type="domain" description="Mannose-1-phosphate guanyltransferase C-terminal" evidence="20">
    <location>
        <begin position="270"/>
        <end position="344"/>
    </location>
</feature>
<feature type="domain" description="MobA-like NTP transferase" evidence="19">
    <location>
        <begin position="8"/>
        <end position="121"/>
    </location>
</feature>
<comment type="catalytic activity">
    <reaction evidence="15 18">
        <text>alpha-D-glucosamine 1-phosphate + acetyl-CoA = N-acetyl-alpha-D-glucosamine 1-phosphate + CoA + H(+)</text>
        <dbReference type="Rhea" id="RHEA:13725"/>
        <dbReference type="ChEBI" id="CHEBI:15378"/>
        <dbReference type="ChEBI" id="CHEBI:57287"/>
        <dbReference type="ChEBI" id="CHEBI:57288"/>
        <dbReference type="ChEBI" id="CHEBI:57776"/>
        <dbReference type="ChEBI" id="CHEBI:58516"/>
        <dbReference type="EC" id="2.3.1.157"/>
    </reaction>
</comment>
<keyword evidence="5 18" id="KW-0808">Transferase</keyword>
<evidence type="ECO:0000313" key="21">
    <source>
        <dbReference type="EMBL" id="QCI16873.1"/>
    </source>
</evidence>
<evidence type="ECO:0000256" key="5">
    <source>
        <dbReference type="ARBA" id="ARBA00022679"/>
    </source>
</evidence>
<dbReference type="GO" id="GO:0016020">
    <property type="term" value="C:membrane"/>
    <property type="evidence" value="ECO:0007669"/>
    <property type="project" value="GOC"/>
</dbReference>
<evidence type="ECO:0000256" key="11">
    <source>
        <dbReference type="ARBA" id="ARBA00022984"/>
    </source>
</evidence>
<feature type="region of interest" description="Linker" evidence="18">
    <location>
        <begin position="230"/>
        <end position="250"/>
    </location>
</feature>
<evidence type="ECO:0000256" key="13">
    <source>
        <dbReference type="ARBA" id="ARBA00023315"/>
    </source>
</evidence>
<keyword evidence="9 18" id="KW-0460">Magnesium</keyword>
<dbReference type="InterPro" id="IPR029044">
    <property type="entry name" value="Nucleotide-diphossugar_trans"/>
</dbReference>
<comment type="similarity">
    <text evidence="2 18">In the C-terminal section; belongs to the transferase hexapeptide repeat family.</text>
</comment>
<evidence type="ECO:0000256" key="7">
    <source>
        <dbReference type="ARBA" id="ARBA00022723"/>
    </source>
</evidence>
<sequence length="461" mass="51515">MLKNKTTVIILAAGKGLRMQSNCPKVLHTLGGKTILEHVLNTAKSIQPKKIILVCTKYIKKILSKNQDFSIEWVIQKQQKGTGDAIIIASKNFSDNENIIVLYGDMPFISNKSIKKLQESKKKSNLSLLTSNIENPEGYGRVFRKNGKVISIIEDKCANSKEKLIKEVYSGTFITNGKDLKRWLLKINQNNINQEIRATDIVYLAYLEGNTIKTVEPSNCKEILGINNQLQLSILEKIVQKEITKNLMIAGIRLKDPYHFNLRGTLKHGKNIEIDTGVILEGNIVLGDDVKIGAGCIIKNSIINNKSQIQEYTIIENVKIGKNCIIGPFCHLRNNTILNNETHIGNFVEIKDSIIEKKTKIKHLSYIGNSEIGSRVNIGAGSITCNYDGYKKSKTIIGDNVFIGSNTELIAPIKISKNTTIAAGTTVIKNVDKPCLVYNTKEQKNKENWIYSNKNIKKTTS</sequence>
<dbReference type="Proteomes" id="UP000298759">
    <property type="component" value="Chromosome"/>
</dbReference>
<feature type="binding site" evidence="18">
    <location>
        <position position="377"/>
    </location>
    <ligand>
        <name>UDP-N-acetyl-alpha-D-glucosamine</name>
        <dbReference type="ChEBI" id="CHEBI:57705"/>
    </ligand>
</feature>
<dbReference type="InterPro" id="IPR011004">
    <property type="entry name" value="Trimer_LpxA-like_sf"/>
</dbReference>
<dbReference type="RefSeq" id="WP_158339806.1">
    <property type="nucleotide sequence ID" value="NZ_CP034894.1"/>
</dbReference>
<protein>
    <recommendedName>
        <fullName evidence="18">Bifunctional protein GlmU</fullName>
    </recommendedName>
    <domain>
        <recommendedName>
            <fullName evidence="18">UDP-N-acetylglucosamine pyrophosphorylase</fullName>
            <ecNumber evidence="18">2.7.7.23</ecNumber>
        </recommendedName>
        <alternativeName>
            <fullName evidence="18">N-acetylglucosamine-1-phosphate uridyltransferase</fullName>
        </alternativeName>
    </domain>
    <domain>
        <recommendedName>
            <fullName evidence="18">Glucosamine-1-phosphate N-acetyltransferase</fullName>
            <ecNumber evidence="18">2.3.1.157</ecNumber>
        </recommendedName>
    </domain>
</protein>
<dbReference type="PANTHER" id="PTHR43584">
    <property type="entry name" value="NUCLEOTIDYL TRANSFERASE"/>
    <property type="match status" value="1"/>
</dbReference>
<evidence type="ECO:0000256" key="18">
    <source>
        <dbReference type="HAMAP-Rule" id="MF_01631"/>
    </source>
</evidence>
<dbReference type="AlphaFoldDB" id="A0A4D6XKA3"/>
<dbReference type="InterPro" id="IPR005882">
    <property type="entry name" value="Bifunctional_GlmU"/>
</dbReference>
<dbReference type="GO" id="GO:0009252">
    <property type="term" value="P:peptidoglycan biosynthetic process"/>
    <property type="evidence" value="ECO:0007669"/>
    <property type="project" value="UniProtKB-UniRule"/>
</dbReference>
<evidence type="ECO:0000256" key="12">
    <source>
        <dbReference type="ARBA" id="ARBA00023268"/>
    </source>
</evidence>
<dbReference type="SUPFAM" id="SSF51161">
    <property type="entry name" value="Trimeric LpxA-like enzymes"/>
    <property type="match status" value="1"/>
</dbReference>
<feature type="binding site" evidence="18">
    <location>
        <position position="105"/>
    </location>
    <ligand>
        <name>Mg(2+)</name>
        <dbReference type="ChEBI" id="CHEBI:18420"/>
    </ligand>
</feature>
<dbReference type="GO" id="GO:0019134">
    <property type="term" value="F:glucosamine-1-phosphate N-acetyltransferase activity"/>
    <property type="evidence" value="ECO:0007669"/>
    <property type="project" value="UniProtKB-UniRule"/>
</dbReference>
<dbReference type="EC" id="2.7.7.23" evidence="18"/>
<dbReference type="EMBL" id="CP034894">
    <property type="protein sequence ID" value="QCI16873.1"/>
    <property type="molecule type" value="Genomic_DNA"/>
</dbReference>
<dbReference type="GO" id="GO:0071555">
    <property type="term" value="P:cell wall organization"/>
    <property type="evidence" value="ECO:0007669"/>
    <property type="project" value="UniProtKB-KW"/>
</dbReference>
<gene>
    <name evidence="18 21" type="primary">glmU</name>
    <name evidence="21" type="ORF">D9V62_00140</name>
</gene>
<feature type="region of interest" description="Pyrophosphorylase" evidence="18">
    <location>
        <begin position="1"/>
        <end position="229"/>
    </location>
</feature>
<comment type="pathway">
    <text evidence="18">Nucleotide-sugar biosynthesis; UDP-N-acetyl-alpha-D-glucosamine biosynthesis; N-acetyl-alpha-D-glucosamine 1-phosphate from alpha-D-glucosamine 6-phosphate (route II): step 2/2.</text>
</comment>
<feature type="binding site" evidence="18">
    <location>
        <position position="227"/>
    </location>
    <ligand>
        <name>Mg(2+)</name>
        <dbReference type="ChEBI" id="CHEBI:18420"/>
    </ligand>
</feature>
<feature type="binding site" evidence="18">
    <location>
        <begin position="81"/>
        <end position="82"/>
    </location>
    <ligand>
        <name>UDP-N-acetyl-alpha-D-glucosamine</name>
        <dbReference type="ChEBI" id="CHEBI:57705"/>
    </ligand>
</feature>
<organism evidence="21 22">
    <name type="scientific">Buchnera aphidicola</name>
    <name type="common">Aphis helianthi</name>
    <dbReference type="NCBI Taxonomy" id="2315802"/>
    <lineage>
        <taxon>Bacteria</taxon>
        <taxon>Pseudomonadati</taxon>
        <taxon>Pseudomonadota</taxon>
        <taxon>Gammaproteobacteria</taxon>
        <taxon>Enterobacterales</taxon>
        <taxon>Erwiniaceae</taxon>
        <taxon>Buchnera</taxon>
    </lineage>
</organism>
<name>A0A4D6XKA3_9GAMM</name>
<keyword evidence="8 18" id="KW-0677">Repeat</keyword>
<dbReference type="Gene3D" id="2.160.10.10">
    <property type="entry name" value="Hexapeptide repeat proteins"/>
    <property type="match status" value="1"/>
</dbReference>
<dbReference type="GO" id="GO:0006048">
    <property type="term" value="P:UDP-N-acetylglucosamine biosynthetic process"/>
    <property type="evidence" value="ECO:0007669"/>
    <property type="project" value="UniProtKB-UniPathway"/>
</dbReference>
<comment type="subunit">
    <text evidence="18">Homotrimer.</text>
</comment>
<comment type="function">
    <text evidence="17 18">Catalyzes the last two sequential reactions in the de novo biosynthetic pathway for UDP-N-acetylglucosamine (UDP-GlcNAc). The C-terminal domain catalyzes the transfer of acetyl group from acetyl coenzyme A to glucosamine-1-phosphate (GlcN-1-P) to produce N-acetylglucosamine-1-phosphate (GlcNAc-1-P), which is converted into UDP-GlcNAc by the transfer of uridine 5-monophosphate (from uridine 5-triphosphate), a reaction catalyzed by the N-terminal domain.</text>
</comment>
<proteinExistence type="inferred from homology"/>
<keyword evidence="11 18" id="KW-0573">Peptidoglycan synthesis</keyword>
<evidence type="ECO:0000313" key="22">
    <source>
        <dbReference type="Proteomes" id="UP000298759"/>
    </source>
</evidence>
<feature type="binding site" evidence="18">
    <location>
        <begin position="103"/>
        <end position="105"/>
    </location>
    <ligand>
        <name>UDP-N-acetyl-alpha-D-glucosamine</name>
        <dbReference type="ChEBI" id="CHEBI:57705"/>
    </ligand>
</feature>
<dbReference type="GO" id="GO:0009245">
    <property type="term" value="P:lipid A biosynthetic process"/>
    <property type="evidence" value="ECO:0007669"/>
    <property type="project" value="UniProtKB-UniRule"/>
</dbReference>
<feature type="binding site" evidence="18">
    <location>
        <position position="333"/>
    </location>
    <ligand>
        <name>UDP-N-acetyl-alpha-D-glucosamine</name>
        <dbReference type="ChEBI" id="CHEBI:57705"/>
    </ligand>
</feature>
<evidence type="ECO:0000256" key="6">
    <source>
        <dbReference type="ARBA" id="ARBA00022695"/>
    </source>
</evidence>
<dbReference type="InterPro" id="IPR038009">
    <property type="entry name" value="GlmU_C_LbH"/>
</dbReference>
<evidence type="ECO:0000256" key="3">
    <source>
        <dbReference type="ARBA" id="ARBA00007947"/>
    </source>
</evidence>
<feature type="binding site" evidence="18">
    <location>
        <position position="351"/>
    </location>
    <ligand>
        <name>UDP-N-acetyl-alpha-D-glucosamine</name>
        <dbReference type="ChEBI" id="CHEBI:57705"/>
    </ligand>
</feature>
<dbReference type="HAMAP" id="MF_01631">
    <property type="entry name" value="GlmU"/>
    <property type="match status" value="1"/>
</dbReference>
<dbReference type="NCBIfam" id="TIGR01173">
    <property type="entry name" value="glmU"/>
    <property type="match status" value="1"/>
</dbReference>
<dbReference type="GO" id="GO:0000902">
    <property type="term" value="P:cell morphogenesis"/>
    <property type="evidence" value="ECO:0007669"/>
    <property type="project" value="UniProtKB-UniRule"/>
</dbReference>
<accession>A0A4D6XKA3</accession>
<dbReference type="SUPFAM" id="SSF53448">
    <property type="entry name" value="Nucleotide-diphospho-sugar transferases"/>
    <property type="match status" value="1"/>
</dbReference>
<keyword evidence="14 18" id="KW-0961">Cell wall biogenesis/degradation</keyword>
<comment type="catalytic activity">
    <reaction evidence="16 18">
        <text>N-acetyl-alpha-D-glucosamine 1-phosphate + UTP + H(+) = UDP-N-acetyl-alpha-D-glucosamine + diphosphate</text>
        <dbReference type="Rhea" id="RHEA:13509"/>
        <dbReference type="ChEBI" id="CHEBI:15378"/>
        <dbReference type="ChEBI" id="CHEBI:33019"/>
        <dbReference type="ChEBI" id="CHEBI:46398"/>
        <dbReference type="ChEBI" id="CHEBI:57705"/>
        <dbReference type="ChEBI" id="CHEBI:57776"/>
        <dbReference type="EC" id="2.7.7.23"/>
    </reaction>
</comment>
<evidence type="ECO:0000256" key="9">
    <source>
        <dbReference type="ARBA" id="ARBA00022842"/>
    </source>
</evidence>
<evidence type="ECO:0000256" key="8">
    <source>
        <dbReference type="ARBA" id="ARBA00022737"/>
    </source>
</evidence>
<feature type="binding site" evidence="18">
    <location>
        <position position="76"/>
    </location>
    <ligand>
        <name>UDP-N-acetyl-alpha-D-glucosamine</name>
        <dbReference type="ChEBI" id="CHEBI:57705"/>
    </ligand>
</feature>
<evidence type="ECO:0000256" key="17">
    <source>
        <dbReference type="ARBA" id="ARBA00049628"/>
    </source>
</evidence>
<comment type="similarity">
    <text evidence="3 18">In the N-terminal section; belongs to the N-acetylglucosamine-1-phosphate uridyltransferase family.</text>
</comment>
<keyword evidence="6 18" id="KW-0548">Nucleotidyltransferase</keyword>
<reference evidence="21 22" key="2">
    <citation type="submission" date="2019-05" db="EMBL/GenBank/DDBJ databases">
        <title>Genome evolution of the obligate endosymbiont Buchnera aphidicola.</title>
        <authorList>
            <person name="Moran N.A."/>
        </authorList>
    </citation>
    <scope>NUCLEOTIDE SEQUENCE [LARGE SCALE GENOMIC DNA]</scope>
    <source>
        <strain evidence="21 22">Ahe</strain>
    </source>
</reference>
<dbReference type="InterPro" id="IPR050065">
    <property type="entry name" value="GlmU-like"/>
</dbReference>
<evidence type="ECO:0000256" key="16">
    <source>
        <dbReference type="ARBA" id="ARBA00048493"/>
    </source>
</evidence>
<feature type="binding site" evidence="18">
    <location>
        <position position="423"/>
    </location>
    <ligand>
        <name>acetyl-CoA</name>
        <dbReference type="ChEBI" id="CHEBI:57288"/>
    </ligand>
</feature>
<dbReference type="CDD" id="cd03353">
    <property type="entry name" value="LbH_GlmU_C"/>
    <property type="match status" value="1"/>
</dbReference>
<comment type="pathway">
    <text evidence="18">Nucleotide-sugar biosynthesis; UDP-N-acetyl-alpha-D-glucosamine biosynthesis; UDP-N-acetyl-alpha-D-glucosamine from N-acetyl-alpha-D-glucosamine 1-phosphate: step 1/1.</text>
</comment>
<feature type="binding site" evidence="18">
    <location>
        <position position="405"/>
    </location>
    <ligand>
        <name>acetyl-CoA</name>
        <dbReference type="ChEBI" id="CHEBI:57288"/>
    </ligand>
</feature>
<evidence type="ECO:0000256" key="14">
    <source>
        <dbReference type="ARBA" id="ARBA00023316"/>
    </source>
</evidence>
<feature type="active site" description="Proton acceptor" evidence="18">
    <location>
        <position position="363"/>
    </location>
</feature>
<dbReference type="GO" id="GO:0008360">
    <property type="term" value="P:regulation of cell shape"/>
    <property type="evidence" value="ECO:0007669"/>
    <property type="project" value="UniProtKB-KW"/>
</dbReference>
<comment type="subcellular location">
    <subcellularLocation>
        <location evidence="1 18">Cytoplasm</location>
    </subcellularLocation>
</comment>
<feature type="binding site" evidence="18">
    <location>
        <position position="25"/>
    </location>
    <ligand>
        <name>UDP-N-acetyl-alpha-D-glucosamine</name>
        <dbReference type="ChEBI" id="CHEBI:57705"/>
    </ligand>
</feature>
<dbReference type="Pfam" id="PF00132">
    <property type="entry name" value="Hexapep"/>
    <property type="match status" value="1"/>
</dbReference>
<keyword evidence="4 18" id="KW-0963">Cytoplasm</keyword>
<dbReference type="InterPro" id="IPR001451">
    <property type="entry name" value="Hexapep"/>
</dbReference>
<keyword evidence="7 18" id="KW-0479">Metal-binding</keyword>
<dbReference type="CDD" id="cd02540">
    <property type="entry name" value="GT2_GlmU_N_bac"/>
    <property type="match status" value="1"/>
</dbReference>
<dbReference type="OrthoDB" id="9775031at2"/>
<evidence type="ECO:0000259" key="20">
    <source>
        <dbReference type="Pfam" id="PF25087"/>
    </source>
</evidence>
<reference evidence="21 22" key="1">
    <citation type="submission" date="2018-12" db="EMBL/GenBank/DDBJ databases">
        <authorList>
            <person name="Chong R.A."/>
        </authorList>
    </citation>
    <scope>NUCLEOTIDE SEQUENCE [LARGE SCALE GENOMIC DNA]</scope>
    <source>
        <strain evidence="21 22">Ahe</strain>
    </source>
</reference>
<evidence type="ECO:0000256" key="4">
    <source>
        <dbReference type="ARBA" id="ARBA00022490"/>
    </source>
</evidence>
<dbReference type="GO" id="GO:0000287">
    <property type="term" value="F:magnesium ion binding"/>
    <property type="evidence" value="ECO:0007669"/>
    <property type="project" value="UniProtKB-UniRule"/>
</dbReference>
<feature type="binding site" evidence="18">
    <location>
        <begin position="386"/>
        <end position="387"/>
    </location>
    <ligand>
        <name>acetyl-CoA</name>
        <dbReference type="ChEBI" id="CHEBI:57288"/>
    </ligand>
</feature>
<dbReference type="UniPathway" id="UPA00113">
    <property type="reaction ID" value="UER00532"/>
</dbReference>
<feature type="binding site" evidence="18">
    <location>
        <begin position="11"/>
        <end position="14"/>
    </location>
    <ligand>
        <name>UDP-N-acetyl-alpha-D-glucosamine</name>
        <dbReference type="ChEBI" id="CHEBI:57705"/>
    </ligand>
</feature>
<dbReference type="Gene3D" id="3.90.550.10">
    <property type="entry name" value="Spore Coat Polysaccharide Biosynthesis Protein SpsA, Chain A"/>
    <property type="match status" value="1"/>
</dbReference>
<dbReference type="InterPro" id="IPR056729">
    <property type="entry name" value="GMPPB_C"/>
</dbReference>
<feature type="binding site" evidence="18">
    <location>
        <position position="366"/>
    </location>
    <ligand>
        <name>UDP-N-acetyl-alpha-D-glucosamine</name>
        <dbReference type="ChEBI" id="CHEBI:57705"/>
    </ligand>
</feature>
<feature type="binding site" evidence="18">
    <location>
        <position position="140"/>
    </location>
    <ligand>
        <name>UDP-N-acetyl-alpha-D-glucosamine</name>
        <dbReference type="ChEBI" id="CHEBI:57705"/>
    </ligand>
</feature>
<comment type="pathway">
    <text evidence="18">Bacterial outer membrane biogenesis; LPS lipid A biosynthesis.</text>
</comment>
<evidence type="ECO:0000256" key="15">
    <source>
        <dbReference type="ARBA" id="ARBA00048247"/>
    </source>
</evidence>